<evidence type="ECO:0000313" key="2">
    <source>
        <dbReference type="EMBL" id="GGC26905.1"/>
    </source>
</evidence>
<proteinExistence type="predicted"/>
<sequence length="110" mass="13093">MKVPSIFRLPRYQRFEVQPRYYDPIKEDLDKRTSRIRQQINNEKKGIKSESIREAYAARRNSNKSADLFQVLMIGIISVALGGYVFYGANIYYTLLLLIPLYIFLRRKKR</sequence>
<protein>
    <submittedName>
        <fullName evidence="2">Uncharacterized protein</fullName>
    </submittedName>
</protein>
<reference evidence="3" key="1">
    <citation type="journal article" date="2019" name="Int. J. Syst. Evol. Microbiol.">
        <title>The Global Catalogue of Microorganisms (GCM) 10K type strain sequencing project: providing services to taxonomists for standard genome sequencing and annotation.</title>
        <authorList>
            <consortium name="The Broad Institute Genomics Platform"/>
            <consortium name="The Broad Institute Genome Sequencing Center for Infectious Disease"/>
            <person name="Wu L."/>
            <person name="Ma J."/>
        </authorList>
    </citation>
    <scope>NUCLEOTIDE SEQUENCE [LARGE SCALE GENOMIC DNA]</scope>
    <source>
        <strain evidence="3">CGMCC 1.10832</strain>
    </source>
</reference>
<keyword evidence="3" id="KW-1185">Reference proteome</keyword>
<gene>
    <name evidence="2" type="ORF">GCM10011506_10460</name>
</gene>
<comment type="caution">
    <text evidence="2">The sequence shown here is derived from an EMBL/GenBank/DDBJ whole genome shotgun (WGS) entry which is preliminary data.</text>
</comment>
<accession>A0ABQ1LPM5</accession>
<name>A0ABQ1LPM5_9BACT</name>
<organism evidence="2 3">
    <name type="scientific">Marivirga lumbricoides</name>
    <dbReference type="NCBI Taxonomy" id="1046115"/>
    <lineage>
        <taxon>Bacteria</taxon>
        <taxon>Pseudomonadati</taxon>
        <taxon>Bacteroidota</taxon>
        <taxon>Cytophagia</taxon>
        <taxon>Cytophagales</taxon>
        <taxon>Marivirgaceae</taxon>
        <taxon>Marivirga</taxon>
    </lineage>
</organism>
<dbReference type="RefSeq" id="WP_188460939.1">
    <property type="nucleotide sequence ID" value="NZ_BAABHU010000003.1"/>
</dbReference>
<keyword evidence="1" id="KW-0472">Membrane</keyword>
<evidence type="ECO:0000313" key="3">
    <source>
        <dbReference type="Proteomes" id="UP000636010"/>
    </source>
</evidence>
<dbReference type="Proteomes" id="UP000636010">
    <property type="component" value="Unassembled WGS sequence"/>
</dbReference>
<keyword evidence="1" id="KW-1133">Transmembrane helix</keyword>
<feature type="transmembrane region" description="Helical" evidence="1">
    <location>
        <begin position="91"/>
        <end position="107"/>
    </location>
</feature>
<dbReference type="EMBL" id="BMEC01000003">
    <property type="protein sequence ID" value="GGC26905.1"/>
    <property type="molecule type" value="Genomic_DNA"/>
</dbReference>
<evidence type="ECO:0000256" key="1">
    <source>
        <dbReference type="SAM" id="Phobius"/>
    </source>
</evidence>
<keyword evidence="1" id="KW-0812">Transmembrane</keyword>